<keyword evidence="1" id="KW-0472">Membrane</keyword>
<protein>
    <submittedName>
        <fullName evidence="2">Uncharacterized protein</fullName>
    </submittedName>
</protein>
<name>A0A1M5H572_9BRAD</name>
<keyword evidence="1" id="KW-0812">Transmembrane</keyword>
<dbReference type="RefSeq" id="WP_154071938.1">
    <property type="nucleotide sequence ID" value="NZ_LT670817.1"/>
</dbReference>
<dbReference type="EMBL" id="LT670817">
    <property type="protein sequence ID" value="SHG11161.1"/>
    <property type="molecule type" value="Genomic_DNA"/>
</dbReference>
<dbReference type="Proteomes" id="UP000189796">
    <property type="component" value="Chromosome I"/>
</dbReference>
<dbReference type="AlphaFoldDB" id="A0A1M5H572"/>
<evidence type="ECO:0000256" key="1">
    <source>
        <dbReference type="SAM" id="Phobius"/>
    </source>
</evidence>
<keyword evidence="1" id="KW-1133">Transmembrane helix</keyword>
<reference evidence="2 3" key="1">
    <citation type="submission" date="2016-11" db="EMBL/GenBank/DDBJ databases">
        <authorList>
            <person name="Jaros S."/>
            <person name="Januszkiewicz K."/>
            <person name="Wedrychowicz H."/>
        </authorList>
    </citation>
    <scope>NUCLEOTIDE SEQUENCE [LARGE SCALE GENOMIC DNA]</scope>
    <source>
        <strain evidence="2 3">GAS138</strain>
    </source>
</reference>
<accession>A0A1M5H572</accession>
<evidence type="ECO:0000313" key="2">
    <source>
        <dbReference type="EMBL" id="SHG11161.1"/>
    </source>
</evidence>
<evidence type="ECO:0000313" key="3">
    <source>
        <dbReference type="Proteomes" id="UP000189796"/>
    </source>
</evidence>
<feature type="transmembrane region" description="Helical" evidence="1">
    <location>
        <begin position="66"/>
        <end position="91"/>
    </location>
</feature>
<gene>
    <name evidence="2" type="ORF">SAMN05443248_0324</name>
</gene>
<organism evidence="2 3">
    <name type="scientific">Bradyrhizobium erythrophlei</name>
    <dbReference type="NCBI Taxonomy" id="1437360"/>
    <lineage>
        <taxon>Bacteria</taxon>
        <taxon>Pseudomonadati</taxon>
        <taxon>Pseudomonadota</taxon>
        <taxon>Alphaproteobacteria</taxon>
        <taxon>Hyphomicrobiales</taxon>
        <taxon>Nitrobacteraceae</taxon>
        <taxon>Bradyrhizobium</taxon>
    </lineage>
</organism>
<proteinExistence type="predicted"/>
<sequence length="119" mass="13381">MTSRHMQSARELQQLDNWSVNPEIRIAYVSKGSSRFTGSVWLGASLRRRGSSATTKLGTFMDDAEAGVLAFMSAGSKFVGHVVVLTFKFVLRTDRVRTSKKQVCEKWTNGRLLRIPEFP</sequence>